<evidence type="ECO:0000256" key="1">
    <source>
        <dbReference type="ARBA" id="ARBA00023180"/>
    </source>
</evidence>
<name>A0A9P4NZ15_9PEZI</name>
<comment type="caution">
    <text evidence="4">The sequence shown here is derived from an EMBL/GenBank/DDBJ whole genome shotgun (WGS) entry which is preliminary data.</text>
</comment>
<dbReference type="Gene3D" id="2.60.40.1120">
    <property type="entry name" value="Carboxypeptidase-like, regulatory domain"/>
    <property type="match status" value="1"/>
</dbReference>
<dbReference type="InterPro" id="IPR008979">
    <property type="entry name" value="Galactose-bd-like_sf"/>
</dbReference>
<reference evidence="4" key="1">
    <citation type="journal article" date="2020" name="Stud. Mycol.">
        <title>101 Dothideomycetes genomes: a test case for predicting lifestyles and emergence of pathogens.</title>
        <authorList>
            <person name="Haridas S."/>
            <person name="Albert R."/>
            <person name="Binder M."/>
            <person name="Bloem J."/>
            <person name="Labutti K."/>
            <person name="Salamov A."/>
            <person name="Andreopoulos B."/>
            <person name="Baker S."/>
            <person name="Barry K."/>
            <person name="Bills G."/>
            <person name="Bluhm B."/>
            <person name="Cannon C."/>
            <person name="Castanera R."/>
            <person name="Culley D."/>
            <person name="Daum C."/>
            <person name="Ezra D."/>
            <person name="Gonzalez J."/>
            <person name="Henrissat B."/>
            <person name="Kuo A."/>
            <person name="Liang C."/>
            <person name="Lipzen A."/>
            <person name="Lutzoni F."/>
            <person name="Magnuson J."/>
            <person name="Mondo S."/>
            <person name="Nolan M."/>
            <person name="Ohm R."/>
            <person name="Pangilinan J."/>
            <person name="Park H.-J."/>
            <person name="Ramirez L."/>
            <person name="Alfaro M."/>
            <person name="Sun H."/>
            <person name="Tritt A."/>
            <person name="Yoshinaga Y."/>
            <person name="Zwiers L.-H."/>
            <person name="Turgeon B."/>
            <person name="Goodwin S."/>
            <person name="Spatafora J."/>
            <person name="Crous P."/>
            <person name="Grigoriev I."/>
        </authorList>
    </citation>
    <scope>NUCLEOTIDE SEQUENCE</scope>
    <source>
        <strain evidence="4">CBS 130266</strain>
    </source>
</reference>
<dbReference type="CDD" id="cd10316">
    <property type="entry name" value="RGL4_M"/>
    <property type="match status" value="1"/>
</dbReference>
<dbReference type="InterPro" id="IPR014718">
    <property type="entry name" value="GH-type_carb-bd"/>
</dbReference>
<sequence>MAFPRLAFRNISALFTTVQQTQERCSSTIALLDATEDATYLTIANERLKFTVQKSTGVVDYLSLDKQGLLGSPLSETPTPGGSTGNGKSGVGPYLDCYCVPSGFHTPGARGAKYKLITGADSTGAKYGGAVMSEAFPTNGQVMEQYWFLKEGETGIHTFSRLMYPKNNTGPTRKVLQEFRTLFRPNSPLWTHLSTNEKLSSHLPKESSLKDGKVIQDAAYDIGGVKNEPYVTEMGPYFTKYTFADVWQDHVVHGMYGDGSGTPDGTTFGAWMIMNTRDTYYGGPLHSDLTVDGIVYNYMVSNHHGATVPNITAGFDRTFGPSVYYFNHGSKNSSLAELRADALKLANPTWNTEFYNAIAKHVSNYIPPATRATFRAKVTLPSQAKNAIAILSVSGVDVQDNAIDHKAFQYWESIKSDGAVEIPMVVPGTYRLTIYADSVFGEFFQDNIEIKPVSNQSPPVAVTWKEQSSGTEVWRLGTPDHSSGEFKHGAALDTNHTSKPEEYRIVWLAYEFIKEFPGGVRYRVGKSSPQQDWNYIHWSEFNGVGGENVSDWHIYWNHSKNNTVGSKATLTVQLAGVKTASGNVHVIEDASKQWPDLPFTVLVNGKEVEVWKIPYWESSSCAIRSGIICYNTAHKFVFDTALLKNGENEIVLRIPSKGKSVETANLPGQFYVQYDALRLEVGN</sequence>
<evidence type="ECO:0000313" key="5">
    <source>
        <dbReference type="Proteomes" id="UP000800235"/>
    </source>
</evidence>
<dbReference type="SUPFAM" id="SSF49785">
    <property type="entry name" value="Galactose-binding domain-like"/>
    <property type="match status" value="1"/>
</dbReference>
<dbReference type="Gene3D" id="2.60.120.260">
    <property type="entry name" value="Galactose-binding domain-like"/>
    <property type="match status" value="1"/>
</dbReference>
<gene>
    <name evidence="4" type="ORF">EJ08DRAFT_722356</name>
</gene>
<protein>
    <submittedName>
        <fullName evidence="4">Galactose mutarotase-like protein</fullName>
    </submittedName>
</protein>
<feature type="domain" description="Rhamnogalacturonan lyase" evidence="2">
    <location>
        <begin position="473"/>
        <end position="679"/>
    </location>
</feature>
<evidence type="ECO:0000259" key="2">
    <source>
        <dbReference type="Pfam" id="PF14683"/>
    </source>
</evidence>
<keyword evidence="1" id="KW-0325">Glycoprotein</keyword>
<dbReference type="Gene3D" id="2.70.98.10">
    <property type="match status" value="1"/>
</dbReference>
<keyword evidence="5" id="KW-1185">Reference proteome</keyword>
<dbReference type="Proteomes" id="UP000800235">
    <property type="component" value="Unassembled WGS sequence"/>
</dbReference>
<organism evidence="4 5">
    <name type="scientific">Tothia fuscella</name>
    <dbReference type="NCBI Taxonomy" id="1048955"/>
    <lineage>
        <taxon>Eukaryota</taxon>
        <taxon>Fungi</taxon>
        <taxon>Dikarya</taxon>
        <taxon>Ascomycota</taxon>
        <taxon>Pezizomycotina</taxon>
        <taxon>Dothideomycetes</taxon>
        <taxon>Pleosporomycetidae</taxon>
        <taxon>Venturiales</taxon>
        <taxon>Cylindrosympodiaceae</taxon>
        <taxon>Tothia</taxon>
    </lineage>
</organism>
<dbReference type="InterPro" id="IPR029411">
    <property type="entry name" value="RG-lyase_III"/>
</dbReference>
<dbReference type="SUPFAM" id="SSF74650">
    <property type="entry name" value="Galactose mutarotase-like"/>
    <property type="match status" value="1"/>
</dbReference>
<evidence type="ECO:0000313" key="4">
    <source>
        <dbReference type="EMBL" id="KAF2435084.1"/>
    </source>
</evidence>
<dbReference type="GO" id="GO:0030246">
    <property type="term" value="F:carbohydrate binding"/>
    <property type="evidence" value="ECO:0007669"/>
    <property type="project" value="InterPro"/>
</dbReference>
<dbReference type="Pfam" id="PF14686">
    <property type="entry name" value="fn3_3"/>
    <property type="match status" value="1"/>
</dbReference>
<dbReference type="PANTHER" id="PTHR32018">
    <property type="entry name" value="RHAMNOGALACTURONATE LYASE FAMILY PROTEIN"/>
    <property type="match status" value="1"/>
</dbReference>
<evidence type="ECO:0000259" key="3">
    <source>
        <dbReference type="Pfam" id="PF14686"/>
    </source>
</evidence>
<dbReference type="GO" id="GO:0003824">
    <property type="term" value="F:catalytic activity"/>
    <property type="evidence" value="ECO:0007669"/>
    <property type="project" value="InterPro"/>
</dbReference>
<dbReference type="InterPro" id="IPR029413">
    <property type="entry name" value="RG-lyase_II"/>
</dbReference>
<dbReference type="Pfam" id="PF14683">
    <property type="entry name" value="CBM-like"/>
    <property type="match status" value="1"/>
</dbReference>
<dbReference type="AlphaFoldDB" id="A0A9P4NZ15"/>
<accession>A0A9P4NZ15</accession>
<dbReference type="PANTHER" id="PTHR32018:SF9">
    <property type="entry name" value="RHAMNOGALACTURONATE LYASE B"/>
    <property type="match status" value="1"/>
</dbReference>
<proteinExistence type="predicted"/>
<dbReference type="GO" id="GO:0005975">
    <property type="term" value="P:carbohydrate metabolic process"/>
    <property type="evidence" value="ECO:0007669"/>
    <property type="project" value="InterPro"/>
</dbReference>
<dbReference type="EMBL" id="MU007014">
    <property type="protein sequence ID" value="KAF2435084.1"/>
    <property type="molecule type" value="Genomic_DNA"/>
</dbReference>
<dbReference type="CDD" id="cd10320">
    <property type="entry name" value="RGL4_N"/>
    <property type="match status" value="1"/>
</dbReference>
<dbReference type="InterPro" id="IPR051850">
    <property type="entry name" value="Polysacch_Lyase_4"/>
</dbReference>
<dbReference type="InterPro" id="IPR011013">
    <property type="entry name" value="Gal_mutarotase_sf_dom"/>
</dbReference>
<dbReference type="OrthoDB" id="2130367at2759"/>
<feature type="domain" description="Rhamnogalacturonan lyase" evidence="3">
    <location>
        <begin position="382"/>
        <end position="453"/>
    </location>
</feature>